<dbReference type="AlphaFoldDB" id="A0A9X0CL91"/>
<evidence type="ECO:0000313" key="3">
    <source>
        <dbReference type="Proteomes" id="UP001163046"/>
    </source>
</evidence>
<dbReference type="Proteomes" id="UP001163046">
    <property type="component" value="Unassembled WGS sequence"/>
</dbReference>
<feature type="compositionally biased region" description="Polar residues" evidence="1">
    <location>
        <begin position="102"/>
        <end position="122"/>
    </location>
</feature>
<feature type="compositionally biased region" description="Polar residues" evidence="1">
    <location>
        <begin position="25"/>
        <end position="42"/>
    </location>
</feature>
<feature type="region of interest" description="Disordered" evidence="1">
    <location>
        <begin position="25"/>
        <end position="122"/>
    </location>
</feature>
<organism evidence="2 3">
    <name type="scientific">Desmophyllum pertusum</name>
    <dbReference type="NCBI Taxonomy" id="174260"/>
    <lineage>
        <taxon>Eukaryota</taxon>
        <taxon>Metazoa</taxon>
        <taxon>Cnidaria</taxon>
        <taxon>Anthozoa</taxon>
        <taxon>Hexacorallia</taxon>
        <taxon>Scleractinia</taxon>
        <taxon>Caryophylliina</taxon>
        <taxon>Caryophylliidae</taxon>
        <taxon>Desmophyllum</taxon>
    </lineage>
</organism>
<evidence type="ECO:0000256" key="1">
    <source>
        <dbReference type="SAM" id="MobiDB-lite"/>
    </source>
</evidence>
<sequence>MKRKLPSSQKGKGNQEITKFFKSLTPQGSRKSCNSMNNFVKQKTTKKTEFREPILERLQTAKKGFGSTASSTMLNLDNNKGNDEGTSSNLNLNSDLEHNKAVCSSGQHANNQAVTPSAGSSSVADKSILDSMKIRSVEKVHAAETSVMDCDETFHSAYIEEVDTSYFSCGGSLMDSSNNDSHDESVNISAGKGDFLQDVELSGSSLTKESDIHSPVHTESKN</sequence>
<feature type="compositionally biased region" description="Polar residues" evidence="1">
    <location>
        <begin position="67"/>
        <end position="94"/>
    </location>
</feature>
<evidence type="ECO:0000313" key="2">
    <source>
        <dbReference type="EMBL" id="KAJ7356332.1"/>
    </source>
</evidence>
<proteinExistence type="predicted"/>
<gene>
    <name evidence="2" type="ORF">OS493_025441</name>
</gene>
<protein>
    <submittedName>
        <fullName evidence="2">Uncharacterized protein</fullName>
    </submittedName>
</protein>
<name>A0A9X0CL91_9CNID</name>
<comment type="caution">
    <text evidence="2">The sequence shown here is derived from an EMBL/GenBank/DDBJ whole genome shotgun (WGS) entry which is preliminary data.</text>
</comment>
<reference evidence="2" key="1">
    <citation type="submission" date="2023-01" db="EMBL/GenBank/DDBJ databases">
        <title>Genome assembly of the deep-sea coral Lophelia pertusa.</title>
        <authorList>
            <person name="Herrera S."/>
            <person name="Cordes E."/>
        </authorList>
    </citation>
    <scope>NUCLEOTIDE SEQUENCE</scope>
    <source>
        <strain evidence="2">USNM1676648</strain>
        <tissue evidence="2">Polyp</tissue>
    </source>
</reference>
<accession>A0A9X0CL91</accession>
<feature type="compositionally biased region" description="Basic and acidic residues" evidence="1">
    <location>
        <begin position="46"/>
        <end position="55"/>
    </location>
</feature>
<dbReference type="EMBL" id="MU827322">
    <property type="protein sequence ID" value="KAJ7356332.1"/>
    <property type="molecule type" value="Genomic_DNA"/>
</dbReference>
<keyword evidence="3" id="KW-1185">Reference proteome</keyword>